<gene>
    <name evidence="3" type="ORF">J5A53_13340</name>
</gene>
<dbReference type="PROSITE" id="PS51257">
    <property type="entry name" value="PROKAR_LIPOPROTEIN"/>
    <property type="match status" value="1"/>
</dbReference>
<evidence type="ECO:0000256" key="2">
    <source>
        <dbReference type="SAM" id="SignalP"/>
    </source>
</evidence>
<feature type="compositionally biased region" description="Low complexity" evidence="1">
    <location>
        <begin position="27"/>
        <end position="39"/>
    </location>
</feature>
<accession>A0AB37HTW8</accession>
<evidence type="ECO:0000256" key="1">
    <source>
        <dbReference type="SAM" id="MobiDB-lite"/>
    </source>
</evidence>
<feature type="region of interest" description="Disordered" evidence="1">
    <location>
        <begin position="240"/>
        <end position="264"/>
    </location>
</feature>
<dbReference type="EMBL" id="CP072385">
    <property type="protein sequence ID" value="QUC10735.1"/>
    <property type="molecule type" value="Genomic_DNA"/>
</dbReference>
<name>A0AB37HTW8_9ACTN</name>
<dbReference type="Proteomes" id="UP000677180">
    <property type="component" value="Chromosome"/>
</dbReference>
<dbReference type="AlphaFoldDB" id="A0AB37HTW8"/>
<keyword evidence="2" id="KW-0732">Signal</keyword>
<feature type="region of interest" description="Disordered" evidence="1">
    <location>
        <begin position="27"/>
        <end position="50"/>
    </location>
</feature>
<proteinExistence type="predicted"/>
<evidence type="ECO:0000313" key="3">
    <source>
        <dbReference type="EMBL" id="QUC10735.1"/>
    </source>
</evidence>
<reference evidence="3" key="1">
    <citation type="submission" date="2021-03" db="EMBL/GenBank/DDBJ databases">
        <title>Human Oral Microbial Genomes.</title>
        <authorList>
            <person name="Johnston C.D."/>
            <person name="Chen T."/>
            <person name="Dewhirst F.E."/>
        </authorList>
    </citation>
    <scope>NUCLEOTIDE SEQUENCE</scope>
    <source>
        <strain evidence="3">F0714</strain>
    </source>
</reference>
<feature type="signal peptide" evidence="2">
    <location>
        <begin position="1"/>
        <end position="29"/>
    </location>
</feature>
<dbReference type="RefSeq" id="WP_014845600.1">
    <property type="nucleotide sequence ID" value="NZ_CP040007.1"/>
</dbReference>
<protein>
    <submittedName>
        <fullName evidence="3">Uncharacterized protein</fullName>
    </submittedName>
</protein>
<organism evidence="3 4">
    <name type="scientific">Arachnia propionica</name>
    <dbReference type="NCBI Taxonomy" id="1750"/>
    <lineage>
        <taxon>Bacteria</taxon>
        <taxon>Bacillati</taxon>
        <taxon>Actinomycetota</taxon>
        <taxon>Actinomycetes</taxon>
        <taxon>Propionibacteriales</taxon>
        <taxon>Propionibacteriaceae</taxon>
        <taxon>Arachnia</taxon>
    </lineage>
</organism>
<feature type="chain" id="PRO_5044233456" evidence="2">
    <location>
        <begin position="30"/>
        <end position="442"/>
    </location>
</feature>
<sequence>MSHRIPTIVITSLAVLSLGLSACSSTAPATPSPADTVTPELTQSTGDATAAKPDLSSKLLVGQVAGFTLTQVQVHEDANSPFPDLENPYYDSDTQATIDPAGCEATGIEQLVVGSEGATENENVRVALGTGTSSPRKHEEYTRRCAEITNHLGDADALTSIQTQQIPTIDGATDVVATMAHHGAVDTEGDAGFSTYLITGNVGDVNVTVQTYPPREGASTGKEASLDTAVKIFDAQVKKLKDSSGSTSPSQTPSASSQGASDQDLSSKLINGSVAGFSLAPMESRSPLAAISNSFYEASEYEINPDGCDRTGIDNLTTGTEGSLGPVHARVALGTDTSSPQKHRQYAQKCSTITGTVNGEPISESVTLEDAPTIDGVTDVVATSASSSTPNTDEIGPKSYLITGNVGDVNVVVHLFPLESGQDASYTDAVALFKTQVEKLNS</sequence>
<feature type="compositionally biased region" description="Low complexity" evidence="1">
    <location>
        <begin position="243"/>
        <end position="261"/>
    </location>
</feature>
<evidence type="ECO:0000313" key="4">
    <source>
        <dbReference type="Proteomes" id="UP000677180"/>
    </source>
</evidence>